<sequence>MNRFFLGVAWWRARVSARRFGFSPMEGRSPHRPRSVRRPTLHLLAMLGVLAGVSHAAEFNFDLLQQRARETAARPYAPPVSRVPAWLAGYNYLQHQNIKFDHDHAWWKKEKLPFQLQFFHPGWLFKESVQVHEVSGGQEKLIDFDPALFHYGSNRLPEAVPADMGFAGMRIHYALERSGAMSELAVFLGASYFRSLARGLHWGLSARGLALNSGGPDPEEFPRFSEFWVERPKAGAASITIHALLEGPSVAGAYRFVITPGKETMMQVKAALYFRAPPAVVGLAPLTSMFLHGENTGWSKNDFRPEVHDSDGLLMHTGAGEWLWRPLNNPALVRVSAFADASPRGFGLLQRDRDFLHYDDLEAHYHERPSAWVEPVGDWGRGSVRLVELPSPDETNDNIVAFWTPEKLPAPGEPLVFEYRLTWFGDAKGRPPAGFVASTRHGAVLDHPDRRRFVVDFDGLSLPKGVTDPEAVVTVGDGAKLIGVGSVQRIGPTGRWRAVFELSADGSGRPVELRCYLRGAEKALSETWSNLWTP</sequence>
<dbReference type="Pfam" id="PF04349">
    <property type="entry name" value="MdoG"/>
    <property type="match status" value="1"/>
</dbReference>
<dbReference type="PANTHER" id="PTHR30504:SF4">
    <property type="entry name" value="GLUCANS BIOSYNTHESIS PROTEIN G"/>
    <property type="match status" value="1"/>
</dbReference>
<dbReference type="EMBL" id="SDHX01000001">
    <property type="protein sequence ID" value="RXK55679.1"/>
    <property type="molecule type" value="Genomic_DNA"/>
</dbReference>
<dbReference type="AlphaFoldDB" id="A0A4V1M6K1"/>
<evidence type="ECO:0000256" key="6">
    <source>
        <dbReference type="ARBA" id="ARBA00022764"/>
    </source>
</evidence>
<gene>
    <name evidence="8" type="ORF">ESB00_07295</name>
</gene>
<dbReference type="Gene3D" id="2.60.40.10">
    <property type="entry name" value="Immunoglobulins"/>
    <property type="match status" value="1"/>
</dbReference>
<name>A0A4V1M6K1_9BACT</name>
<dbReference type="InterPro" id="IPR013783">
    <property type="entry name" value="Ig-like_fold"/>
</dbReference>
<keyword evidence="6" id="KW-0574">Periplasm</keyword>
<dbReference type="InterPro" id="IPR011013">
    <property type="entry name" value="Gal_mutarotase_sf_dom"/>
</dbReference>
<dbReference type="PANTHER" id="PTHR30504">
    <property type="entry name" value="GLUCANS BIOSYNTHESIS PROTEIN"/>
    <property type="match status" value="1"/>
</dbReference>
<evidence type="ECO:0000313" key="8">
    <source>
        <dbReference type="EMBL" id="RXK55679.1"/>
    </source>
</evidence>
<evidence type="ECO:0000256" key="3">
    <source>
        <dbReference type="ARBA" id="ARBA00009284"/>
    </source>
</evidence>
<comment type="subcellular location">
    <subcellularLocation>
        <location evidence="1">Periplasm</location>
    </subcellularLocation>
</comment>
<proteinExistence type="inferred from homology"/>
<keyword evidence="5" id="KW-0732">Signal</keyword>
<protein>
    <recommendedName>
        <fullName evidence="4">Glucans biosynthesis protein G</fullName>
    </recommendedName>
</protein>
<dbReference type="UniPathway" id="UPA00637"/>
<organism evidence="8 9">
    <name type="scientific">Oleiharenicola lentus</name>
    <dbReference type="NCBI Taxonomy" id="2508720"/>
    <lineage>
        <taxon>Bacteria</taxon>
        <taxon>Pseudomonadati</taxon>
        <taxon>Verrucomicrobiota</taxon>
        <taxon>Opitutia</taxon>
        <taxon>Opitutales</taxon>
        <taxon>Opitutaceae</taxon>
        <taxon>Oleiharenicola</taxon>
    </lineage>
</organism>
<evidence type="ECO:0000256" key="5">
    <source>
        <dbReference type="ARBA" id="ARBA00022729"/>
    </source>
</evidence>
<comment type="pathway">
    <text evidence="2">Glycan metabolism; osmoregulated periplasmic glucan (OPG) biosynthesis.</text>
</comment>
<dbReference type="InterPro" id="IPR014718">
    <property type="entry name" value="GH-type_carb-bd"/>
</dbReference>
<comment type="similarity">
    <text evidence="3">Belongs to the OpgD/OpgG family.</text>
</comment>
<dbReference type="GO" id="GO:0030246">
    <property type="term" value="F:carbohydrate binding"/>
    <property type="evidence" value="ECO:0007669"/>
    <property type="project" value="InterPro"/>
</dbReference>
<dbReference type="PIRSF" id="PIRSF006281">
    <property type="entry name" value="MdoG"/>
    <property type="match status" value="1"/>
</dbReference>
<comment type="caution">
    <text evidence="8">The sequence shown here is derived from an EMBL/GenBank/DDBJ whole genome shotgun (WGS) entry which is preliminary data.</text>
</comment>
<dbReference type="OrthoDB" id="335750at2"/>
<feature type="domain" description="Glucan biosynthesis periplasmic MdoG C-terminal" evidence="7">
    <location>
        <begin position="59"/>
        <end position="532"/>
    </location>
</feature>
<evidence type="ECO:0000259" key="7">
    <source>
        <dbReference type="Pfam" id="PF04349"/>
    </source>
</evidence>
<dbReference type="InterPro" id="IPR014756">
    <property type="entry name" value="Ig_E-set"/>
</dbReference>
<dbReference type="InterPro" id="IPR007444">
    <property type="entry name" value="Glucan_biosyn_MdoG_C"/>
</dbReference>
<dbReference type="GO" id="GO:0051274">
    <property type="term" value="P:beta-glucan biosynthetic process"/>
    <property type="evidence" value="ECO:0007669"/>
    <property type="project" value="TreeGrafter"/>
</dbReference>
<dbReference type="InterPro" id="IPR014438">
    <property type="entry name" value="Glucan_biosyn_MdoG/MdoD"/>
</dbReference>
<reference evidence="8 9" key="1">
    <citation type="submission" date="2019-01" db="EMBL/GenBank/DDBJ databases">
        <title>Lacunisphaera sp. strain TWA-58.</title>
        <authorList>
            <person name="Chen W.-M."/>
        </authorList>
    </citation>
    <scope>NUCLEOTIDE SEQUENCE [LARGE SCALE GENOMIC DNA]</scope>
    <source>
        <strain evidence="8 9">TWA-58</strain>
    </source>
</reference>
<evidence type="ECO:0000313" key="9">
    <source>
        <dbReference type="Proteomes" id="UP000290218"/>
    </source>
</evidence>
<evidence type="ECO:0000256" key="4">
    <source>
        <dbReference type="ARBA" id="ARBA00015376"/>
    </source>
</evidence>
<dbReference type="Gene3D" id="2.70.98.10">
    <property type="match status" value="1"/>
</dbReference>
<evidence type="ECO:0000256" key="1">
    <source>
        <dbReference type="ARBA" id="ARBA00004418"/>
    </source>
</evidence>
<dbReference type="GO" id="GO:0003824">
    <property type="term" value="F:catalytic activity"/>
    <property type="evidence" value="ECO:0007669"/>
    <property type="project" value="InterPro"/>
</dbReference>
<dbReference type="GO" id="GO:0030288">
    <property type="term" value="C:outer membrane-bounded periplasmic space"/>
    <property type="evidence" value="ECO:0007669"/>
    <property type="project" value="TreeGrafter"/>
</dbReference>
<dbReference type="SUPFAM" id="SSF74650">
    <property type="entry name" value="Galactose mutarotase-like"/>
    <property type="match status" value="1"/>
</dbReference>
<dbReference type="SUPFAM" id="SSF81296">
    <property type="entry name" value="E set domains"/>
    <property type="match status" value="1"/>
</dbReference>
<evidence type="ECO:0000256" key="2">
    <source>
        <dbReference type="ARBA" id="ARBA00005001"/>
    </source>
</evidence>
<dbReference type="Proteomes" id="UP000290218">
    <property type="component" value="Unassembled WGS sequence"/>
</dbReference>
<accession>A0A4V1M6K1</accession>
<dbReference type="FunFam" id="2.70.98.10:FF:000001">
    <property type="entry name" value="Glucans biosynthesis protein G"/>
    <property type="match status" value="1"/>
</dbReference>
<keyword evidence="9" id="KW-1185">Reference proteome</keyword>